<evidence type="ECO:0000256" key="1">
    <source>
        <dbReference type="ARBA" id="ARBA00004167"/>
    </source>
</evidence>
<dbReference type="PANTHER" id="PTHR37461">
    <property type="entry name" value="ANTI-SIGMA-K FACTOR RSKA"/>
    <property type="match status" value="1"/>
</dbReference>
<evidence type="ECO:0000313" key="14">
    <source>
        <dbReference type="Proteomes" id="UP000616724"/>
    </source>
</evidence>
<feature type="domain" description="Anti-sigma K factor RskA C-terminal" evidence="12">
    <location>
        <begin position="106"/>
        <end position="241"/>
    </location>
</feature>
<evidence type="ECO:0000256" key="3">
    <source>
        <dbReference type="ARBA" id="ARBA00022475"/>
    </source>
</evidence>
<keyword evidence="3" id="KW-1003">Cell membrane</keyword>
<dbReference type="Pfam" id="PF10099">
    <property type="entry name" value="RskA_C"/>
    <property type="match status" value="1"/>
</dbReference>
<evidence type="ECO:0000256" key="5">
    <source>
        <dbReference type="ARBA" id="ARBA00022989"/>
    </source>
</evidence>
<keyword evidence="5 11" id="KW-1133">Transmembrane helix</keyword>
<gene>
    <name evidence="13" type="ORF">Plo01_69470</name>
</gene>
<evidence type="ECO:0000256" key="7">
    <source>
        <dbReference type="ARBA" id="ARBA00023136"/>
    </source>
</evidence>
<dbReference type="Proteomes" id="UP000616724">
    <property type="component" value="Unassembled WGS sequence"/>
</dbReference>
<dbReference type="GO" id="GO:0005886">
    <property type="term" value="C:plasma membrane"/>
    <property type="evidence" value="ECO:0007669"/>
    <property type="project" value="UniProtKB-SubCell"/>
</dbReference>
<keyword evidence="8" id="KW-0804">Transcription</keyword>
<evidence type="ECO:0000256" key="6">
    <source>
        <dbReference type="ARBA" id="ARBA00023015"/>
    </source>
</evidence>
<dbReference type="AlphaFoldDB" id="A0A8J3RYL9"/>
<dbReference type="GO" id="GO:0006417">
    <property type="term" value="P:regulation of translation"/>
    <property type="evidence" value="ECO:0007669"/>
    <property type="project" value="TreeGrafter"/>
</dbReference>
<evidence type="ECO:0000256" key="11">
    <source>
        <dbReference type="SAM" id="Phobius"/>
    </source>
</evidence>
<organism evidence="13 14">
    <name type="scientific">Planobispora longispora</name>
    <dbReference type="NCBI Taxonomy" id="28887"/>
    <lineage>
        <taxon>Bacteria</taxon>
        <taxon>Bacillati</taxon>
        <taxon>Actinomycetota</taxon>
        <taxon>Actinomycetes</taxon>
        <taxon>Streptosporangiales</taxon>
        <taxon>Streptosporangiaceae</taxon>
        <taxon>Planobispora</taxon>
    </lineage>
</organism>
<keyword evidence="7 11" id="KW-0472">Membrane</keyword>
<dbReference type="InterPro" id="IPR018764">
    <property type="entry name" value="RskA_C"/>
</dbReference>
<dbReference type="GO" id="GO:0016989">
    <property type="term" value="F:sigma factor antagonist activity"/>
    <property type="evidence" value="ECO:0007669"/>
    <property type="project" value="TreeGrafter"/>
</dbReference>
<accession>A0A8J3RYL9</accession>
<feature type="transmembrane region" description="Helical" evidence="11">
    <location>
        <begin position="98"/>
        <end position="121"/>
    </location>
</feature>
<dbReference type="PANTHER" id="PTHR37461:SF1">
    <property type="entry name" value="ANTI-SIGMA-K FACTOR RSKA"/>
    <property type="match status" value="1"/>
</dbReference>
<evidence type="ECO:0000259" key="12">
    <source>
        <dbReference type="Pfam" id="PF10099"/>
    </source>
</evidence>
<keyword evidence="6" id="KW-0805">Transcription regulation</keyword>
<evidence type="ECO:0000256" key="2">
    <source>
        <dbReference type="ARBA" id="ARBA00004236"/>
    </source>
</evidence>
<evidence type="ECO:0000313" key="13">
    <source>
        <dbReference type="EMBL" id="GIH80518.1"/>
    </source>
</evidence>
<evidence type="ECO:0000256" key="9">
    <source>
        <dbReference type="ARBA" id="ARBA00029829"/>
    </source>
</evidence>
<reference evidence="13 14" key="1">
    <citation type="submission" date="2021-01" db="EMBL/GenBank/DDBJ databases">
        <title>Whole genome shotgun sequence of Planobispora longispora NBRC 13918.</title>
        <authorList>
            <person name="Komaki H."/>
            <person name="Tamura T."/>
        </authorList>
    </citation>
    <scope>NUCLEOTIDE SEQUENCE [LARGE SCALE GENOMIC DNA]</scope>
    <source>
        <strain evidence="13 14">NBRC 13918</strain>
    </source>
</reference>
<evidence type="ECO:0000256" key="10">
    <source>
        <dbReference type="ARBA" id="ARBA00030803"/>
    </source>
</evidence>
<evidence type="ECO:0000256" key="4">
    <source>
        <dbReference type="ARBA" id="ARBA00022692"/>
    </source>
</evidence>
<comment type="caution">
    <text evidence="13">The sequence shown here is derived from an EMBL/GenBank/DDBJ whole genome shotgun (WGS) entry which is preliminary data.</text>
</comment>
<dbReference type="Gene3D" id="1.10.10.1320">
    <property type="entry name" value="Anti-sigma factor, zinc-finger domain"/>
    <property type="match status" value="1"/>
</dbReference>
<dbReference type="RefSeq" id="WP_203894942.1">
    <property type="nucleotide sequence ID" value="NZ_BOOH01000060.1"/>
</dbReference>
<keyword evidence="14" id="KW-1185">Reference proteome</keyword>
<sequence length="250" mass="25871">MRSRQEPWHALAGAYALDAVDGAERLGFEDHLGRCAECVWEVRELAEAAARLGEALAQEPPYRTRERVMAGICRVSGPPRPAVTLVSRGRPARSARGWTRVSSGLAAAGLAAAVALGVVAVRSQDLLERSREDTRRIASVLAAPDARSVTGTAEGGGGGGAVVSRGQGRLVFVPSGLEELPDDRTYQLWRIGSSGITSAGLLRSGAPGELSPVVVDGIGGIEAMGVTVEPAGGSRQPTTAPLLLLDLPGP</sequence>
<name>A0A8J3RYL9_9ACTN</name>
<dbReference type="InterPro" id="IPR051474">
    <property type="entry name" value="Anti-sigma-K/W_factor"/>
</dbReference>
<comment type="subcellular location">
    <subcellularLocation>
        <location evidence="2">Cell membrane</location>
    </subcellularLocation>
    <subcellularLocation>
        <location evidence="1">Membrane</location>
        <topology evidence="1">Single-pass membrane protein</topology>
    </subcellularLocation>
</comment>
<keyword evidence="4 11" id="KW-0812">Transmembrane</keyword>
<proteinExistence type="predicted"/>
<protein>
    <recommendedName>
        <fullName evidence="10">Regulator of SigK</fullName>
    </recommendedName>
    <alternativeName>
        <fullName evidence="9">Sigma-K anti-sigma factor RskA</fullName>
    </alternativeName>
</protein>
<dbReference type="InterPro" id="IPR041916">
    <property type="entry name" value="Anti_sigma_zinc_sf"/>
</dbReference>
<evidence type="ECO:0000256" key="8">
    <source>
        <dbReference type="ARBA" id="ARBA00023163"/>
    </source>
</evidence>
<dbReference type="EMBL" id="BOOH01000060">
    <property type="protein sequence ID" value="GIH80518.1"/>
    <property type="molecule type" value="Genomic_DNA"/>
</dbReference>